<dbReference type="GO" id="GO:0003700">
    <property type="term" value="F:DNA-binding transcription factor activity"/>
    <property type="evidence" value="ECO:0007669"/>
    <property type="project" value="InterPro"/>
</dbReference>
<evidence type="ECO:0000313" key="11">
    <source>
        <dbReference type="Proteomes" id="UP000178449"/>
    </source>
</evidence>
<dbReference type="PANTHER" id="PTHR22648:SF0">
    <property type="entry name" value="TRANSCRIPTION TERMINATION_ANTITERMINATION PROTEIN NUSA"/>
    <property type="match status" value="1"/>
</dbReference>
<comment type="caution">
    <text evidence="10">The sequence shown here is derived from an EMBL/GenBank/DDBJ whole genome shotgun (WGS) entry which is preliminary data.</text>
</comment>
<feature type="region of interest" description="Disordered" evidence="8">
    <location>
        <begin position="386"/>
        <end position="452"/>
    </location>
</feature>
<dbReference type="CDD" id="cd22529">
    <property type="entry name" value="KH-II_NusA_rpt2"/>
    <property type="match status" value="1"/>
</dbReference>
<dbReference type="InterPro" id="IPR004087">
    <property type="entry name" value="KH_dom"/>
</dbReference>
<dbReference type="NCBIfam" id="TIGR01953">
    <property type="entry name" value="NusA"/>
    <property type="match status" value="1"/>
</dbReference>
<dbReference type="CDD" id="cd02134">
    <property type="entry name" value="KH-II_NusA_rpt1"/>
    <property type="match status" value="1"/>
</dbReference>
<accession>A0A1F6GAI7</accession>
<dbReference type="InterPro" id="IPR015946">
    <property type="entry name" value="KH_dom-like_a/b"/>
</dbReference>
<reference evidence="10 11" key="1">
    <citation type="journal article" date="2016" name="Nat. Commun.">
        <title>Thousands of microbial genomes shed light on interconnected biogeochemical processes in an aquifer system.</title>
        <authorList>
            <person name="Anantharaman K."/>
            <person name="Brown C.T."/>
            <person name="Hug L.A."/>
            <person name="Sharon I."/>
            <person name="Castelle C.J."/>
            <person name="Probst A.J."/>
            <person name="Thomas B.C."/>
            <person name="Singh A."/>
            <person name="Wilkins M.J."/>
            <person name="Karaoz U."/>
            <person name="Brodie E.L."/>
            <person name="Williams K.H."/>
            <person name="Hubbard S.S."/>
            <person name="Banfield J.F."/>
        </authorList>
    </citation>
    <scope>NUCLEOTIDE SEQUENCE [LARGE SCALE GENOMIC DNA]</scope>
</reference>
<dbReference type="GO" id="GO:0031564">
    <property type="term" value="P:transcription antitermination"/>
    <property type="evidence" value="ECO:0007669"/>
    <property type="project" value="UniProtKB-UniRule"/>
</dbReference>
<evidence type="ECO:0000256" key="3">
    <source>
        <dbReference type="ARBA" id="ARBA00022814"/>
    </source>
</evidence>
<dbReference type="EMBL" id="MFNE01000026">
    <property type="protein sequence ID" value="OGG95120.1"/>
    <property type="molecule type" value="Genomic_DNA"/>
</dbReference>
<dbReference type="InterPro" id="IPR030842">
    <property type="entry name" value="TF_NusA_bacterial"/>
</dbReference>
<dbReference type="Pfam" id="PF08529">
    <property type="entry name" value="NusA_N"/>
    <property type="match status" value="1"/>
</dbReference>
<feature type="compositionally biased region" description="Polar residues" evidence="8">
    <location>
        <begin position="432"/>
        <end position="452"/>
    </location>
</feature>
<dbReference type="Gene3D" id="2.40.50.140">
    <property type="entry name" value="Nucleic acid-binding proteins"/>
    <property type="match status" value="1"/>
</dbReference>
<evidence type="ECO:0000256" key="8">
    <source>
        <dbReference type="SAM" id="MobiDB-lite"/>
    </source>
</evidence>
<dbReference type="PANTHER" id="PTHR22648">
    <property type="entry name" value="TRANSCRIPTION TERMINATION FACTOR NUSA"/>
    <property type="match status" value="1"/>
</dbReference>
<evidence type="ECO:0000256" key="2">
    <source>
        <dbReference type="ARBA" id="ARBA00022490"/>
    </source>
</evidence>
<dbReference type="Proteomes" id="UP000178449">
    <property type="component" value="Unassembled WGS sequence"/>
</dbReference>
<dbReference type="Gene3D" id="3.30.1480.10">
    <property type="entry name" value="NusA, N-terminal domain"/>
    <property type="match status" value="1"/>
</dbReference>
<dbReference type="Pfam" id="PF13184">
    <property type="entry name" value="KH_NusA_1st"/>
    <property type="match status" value="1"/>
</dbReference>
<dbReference type="SMART" id="SM00316">
    <property type="entry name" value="S1"/>
    <property type="match status" value="1"/>
</dbReference>
<dbReference type="Gene3D" id="3.30.300.20">
    <property type="match status" value="2"/>
</dbReference>
<dbReference type="GO" id="GO:0005829">
    <property type="term" value="C:cytosol"/>
    <property type="evidence" value="ECO:0007669"/>
    <property type="project" value="TreeGrafter"/>
</dbReference>
<dbReference type="STRING" id="1817772.A2527_08080"/>
<gene>
    <name evidence="7" type="primary">nusA</name>
    <name evidence="10" type="ORF">A2527_08080</name>
</gene>
<dbReference type="GO" id="GO:0003723">
    <property type="term" value="F:RNA binding"/>
    <property type="evidence" value="ECO:0007669"/>
    <property type="project" value="UniProtKB-UniRule"/>
</dbReference>
<organism evidence="10 11">
    <name type="scientific">Candidatus Lambdaproteobacteria bacterium RIFOXYD2_FULL_50_16</name>
    <dbReference type="NCBI Taxonomy" id="1817772"/>
    <lineage>
        <taxon>Bacteria</taxon>
        <taxon>Pseudomonadati</taxon>
        <taxon>Pseudomonadota</taxon>
        <taxon>Candidatus Lambdaproteobacteria</taxon>
    </lineage>
</organism>
<keyword evidence="6 7" id="KW-0804">Transcription</keyword>
<dbReference type="HAMAP" id="MF_00945_B">
    <property type="entry name" value="NusA_B"/>
    <property type="match status" value="1"/>
</dbReference>
<evidence type="ECO:0000256" key="6">
    <source>
        <dbReference type="ARBA" id="ARBA00023163"/>
    </source>
</evidence>
<evidence type="ECO:0000256" key="7">
    <source>
        <dbReference type="HAMAP-Rule" id="MF_00945"/>
    </source>
</evidence>
<dbReference type="InterPro" id="IPR009019">
    <property type="entry name" value="KH_sf_prok-type"/>
</dbReference>
<dbReference type="GO" id="GO:0006353">
    <property type="term" value="P:DNA-templated transcription termination"/>
    <property type="evidence" value="ECO:0007669"/>
    <property type="project" value="UniProtKB-UniRule"/>
</dbReference>
<sequence length="452" mass="49950">MSSNSGLLDAIVELSHERGLDQDTIIEAIEDAIVGAAYKKYKDYRNIEAVLSKKSGEVELMYFKTVVEQVNDPHNEILLDEVRQYDPEAEPGDEVEFEIDVLEFQNVIAQTARQLIFQKINEAERESILEKYKEKIGEIVHGQVARIERGRVVVMIGHTVEASLERREQIPFEKLQPGDNIRALLLEIKGEGRGPALILTRTHPNFLMKLIEVEVPEVFDGVIDVVCAAREPGRRAKVAVKSNDPDVDPVGACVGVRGSRIQAVVAELCGERIDVIEHSEELSQFIANALAPAEIIEMTLDEAEGVADIKVMPDQLSLAIGKQGQNVRLASKLANVSINISPWETVDPFQQQEARALANENEPIQAGESVSKPEALPMVEEIPEPIQAGEREILPEPLPEFEDTPDIPMSEPEDELEPLPEIPADPEDLASLQHSPQTEASPQKGESSESQA</sequence>
<dbReference type="InterPro" id="IPR025249">
    <property type="entry name" value="TF_NusA_KH_1st"/>
</dbReference>
<keyword evidence="3 7" id="KW-0889">Transcription antitermination</keyword>
<evidence type="ECO:0000259" key="9">
    <source>
        <dbReference type="PROSITE" id="PS50126"/>
    </source>
</evidence>
<comment type="function">
    <text evidence="7">Participates in both transcription termination and antitermination.</text>
</comment>
<evidence type="ECO:0000313" key="10">
    <source>
        <dbReference type="EMBL" id="OGG95120.1"/>
    </source>
</evidence>
<dbReference type="InterPro" id="IPR010213">
    <property type="entry name" value="TF_NusA"/>
</dbReference>
<dbReference type="InterPro" id="IPR058582">
    <property type="entry name" value="KH_NusA_2nd"/>
</dbReference>
<dbReference type="PROSITE" id="PS50126">
    <property type="entry name" value="S1"/>
    <property type="match status" value="1"/>
</dbReference>
<comment type="similarity">
    <text evidence="7">Belongs to the NusA family.</text>
</comment>
<dbReference type="SUPFAM" id="SSF54814">
    <property type="entry name" value="Prokaryotic type KH domain (KH-domain type II)"/>
    <property type="match status" value="2"/>
</dbReference>
<keyword evidence="4 7" id="KW-0694">RNA-binding</keyword>
<evidence type="ECO:0000256" key="5">
    <source>
        <dbReference type="ARBA" id="ARBA00023015"/>
    </source>
</evidence>
<comment type="subunit">
    <text evidence="7">Monomer. Binds directly to the core enzyme of the DNA-dependent RNA polymerase and to nascent RNA.</text>
</comment>
<dbReference type="SUPFAM" id="SSF69705">
    <property type="entry name" value="Transcription factor NusA, N-terminal domain"/>
    <property type="match status" value="1"/>
</dbReference>
<dbReference type="SUPFAM" id="SSF50249">
    <property type="entry name" value="Nucleic acid-binding proteins"/>
    <property type="match status" value="1"/>
</dbReference>
<dbReference type="FunFam" id="3.30.300.20:FF:000002">
    <property type="entry name" value="Transcription termination/antitermination protein NusA"/>
    <property type="match status" value="1"/>
</dbReference>
<keyword evidence="2 7" id="KW-0963">Cytoplasm</keyword>
<dbReference type="CDD" id="cd04455">
    <property type="entry name" value="S1_NusA"/>
    <property type="match status" value="1"/>
</dbReference>
<comment type="subcellular location">
    <subcellularLocation>
        <location evidence="7">Cytoplasm</location>
    </subcellularLocation>
</comment>
<dbReference type="AlphaFoldDB" id="A0A1F6GAI7"/>
<name>A0A1F6GAI7_9PROT</name>
<dbReference type="SMART" id="SM00322">
    <property type="entry name" value="KH"/>
    <property type="match status" value="2"/>
</dbReference>
<dbReference type="InterPro" id="IPR013735">
    <property type="entry name" value="TF_NusA_N"/>
</dbReference>
<keyword evidence="5 7" id="KW-0805">Transcription regulation</keyword>
<protein>
    <recommendedName>
        <fullName evidence="7">Transcription termination/antitermination protein NusA</fullName>
    </recommendedName>
</protein>
<proteinExistence type="inferred from homology"/>
<keyword evidence="1 7" id="KW-0806">Transcription termination</keyword>
<dbReference type="InterPro" id="IPR003029">
    <property type="entry name" value="S1_domain"/>
</dbReference>
<feature type="domain" description="S1 motif" evidence="9">
    <location>
        <begin position="137"/>
        <end position="202"/>
    </location>
</feature>
<dbReference type="InterPro" id="IPR012340">
    <property type="entry name" value="NA-bd_OB-fold"/>
</dbReference>
<evidence type="ECO:0000256" key="4">
    <source>
        <dbReference type="ARBA" id="ARBA00022884"/>
    </source>
</evidence>
<dbReference type="Pfam" id="PF26594">
    <property type="entry name" value="KH_NusA_2nd"/>
    <property type="match status" value="1"/>
</dbReference>
<evidence type="ECO:0000256" key="1">
    <source>
        <dbReference type="ARBA" id="ARBA00022472"/>
    </source>
</evidence>
<dbReference type="InterPro" id="IPR036555">
    <property type="entry name" value="NusA_N_sf"/>
</dbReference>
<feature type="compositionally biased region" description="Acidic residues" evidence="8">
    <location>
        <begin position="399"/>
        <end position="428"/>
    </location>
</feature>